<dbReference type="InterPro" id="IPR050509">
    <property type="entry name" value="CoA-transferase_III"/>
</dbReference>
<evidence type="ECO:0000313" key="1">
    <source>
        <dbReference type="EMBL" id="KXZ61117.1"/>
    </source>
</evidence>
<keyword evidence="2" id="KW-1185">Reference proteome</keyword>
<dbReference type="InterPro" id="IPR023606">
    <property type="entry name" value="CoA-Trfase_III_dom_1_sf"/>
</dbReference>
<dbReference type="GO" id="GO:0043785">
    <property type="term" value="F:cinnamoyl-CoA:phenyllactate CoA-transferase activity"/>
    <property type="evidence" value="ECO:0007669"/>
    <property type="project" value="UniProtKB-EC"/>
</dbReference>
<reference evidence="1 2" key="1">
    <citation type="submission" date="2016-01" db="EMBL/GenBank/DDBJ databases">
        <title>Draft genome sequences of Microbacterium laevaniformans LCDC 91-0039 and the type strain of Microbacterium hominis LCDC 84-209.</title>
        <authorList>
            <person name="Bernier A.-M."/>
            <person name="Bernard K."/>
        </authorList>
    </citation>
    <scope>NUCLEOTIDE SEQUENCE [LARGE SCALE GENOMIC DNA]</scope>
    <source>
        <strain evidence="1 2">LCDC 91-0039</strain>
    </source>
</reference>
<dbReference type="InterPro" id="IPR003673">
    <property type="entry name" value="CoA-Trfase_fam_III"/>
</dbReference>
<proteinExistence type="predicted"/>
<gene>
    <name evidence="1" type="primary">fldA</name>
    <name evidence="1" type="ORF">Mlaev_00757</name>
</gene>
<dbReference type="EC" id="2.8.3.17" evidence="1"/>
<dbReference type="PATRIC" id="fig|36807.3.peg.781"/>
<dbReference type="Gene3D" id="3.40.50.10540">
    <property type="entry name" value="Crotonobetainyl-coa:carnitine coa-transferase, domain 1"/>
    <property type="match status" value="1"/>
</dbReference>
<accession>A0A150HG66</accession>
<keyword evidence="1" id="KW-0808">Transferase</keyword>
<organism evidence="1 2">
    <name type="scientific">Microbacterium laevaniformans</name>
    <dbReference type="NCBI Taxonomy" id="36807"/>
    <lineage>
        <taxon>Bacteria</taxon>
        <taxon>Bacillati</taxon>
        <taxon>Actinomycetota</taxon>
        <taxon>Actinomycetes</taxon>
        <taxon>Micrococcales</taxon>
        <taxon>Microbacteriaceae</taxon>
        <taxon>Microbacterium</taxon>
    </lineage>
</organism>
<evidence type="ECO:0000313" key="2">
    <source>
        <dbReference type="Proteomes" id="UP000075357"/>
    </source>
</evidence>
<dbReference type="Pfam" id="PF02515">
    <property type="entry name" value="CoA_transf_3"/>
    <property type="match status" value="1"/>
</dbReference>
<dbReference type="PANTHER" id="PTHR48228:SF4">
    <property type="entry name" value="BLR3030 PROTEIN"/>
    <property type="match status" value="1"/>
</dbReference>
<dbReference type="AlphaFoldDB" id="A0A150HG66"/>
<protein>
    <submittedName>
        <fullName evidence="1">E-cinnamoyl-CoA:R-phenyllactate CoA transferase</fullName>
        <ecNumber evidence="1">2.8.3.17</ecNumber>
    </submittedName>
</protein>
<dbReference type="STRING" id="36807.Mlaev_00757"/>
<dbReference type="RefSeq" id="WP_061682055.1">
    <property type="nucleotide sequence ID" value="NZ_LRAD01000022.1"/>
</dbReference>
<dbReference type="EMBL" id="LRAD01000022">
    <property type="protein sequence ID" value="KXZ61117.1"/>
    <property type="molecule type" value="Genomic_DNA"/>
</dbReference>
<name>A0A150HG66_9MICO</name>
<sequence length="422" mass="44870">MEPRSLRARLPVGTLATRAVGWVGAETAALAGTPPAAVDAEAVTVAYTSERWFRWEGQPGIGFAPLSGFFRTRDGWVRTHANYPHHERALRRALGLLGAPQDGDDPDRVGARLRALPTREAVEIITREGGLCVEVRREDPETDERLRASPLATVRRMADSPLEATVADASAPLRGVRVLDLTRVIAGPVATRTLALLGADVLRVDSPRIPEIAVQHLDTGHGKRSTLLDLDADADRRRFDGLLATADIVVLGYRPDALSRLGLESRALCARHPGMIVARLSAWGAAGGRGFDSLVQAASGIAWIESADGRTPGALPAQALDHTAGYALAAAVLTALRRRGEVGGSWLVETSLRRVAAELLGMPRDAGGDLAEPVDPDRFLQHFTVGGHDVVTAGPAVAYAGAPTGFRPPQPWGSSAPVWLPR</sequence>
<dbReference type="PANTHER" id="PTHR48228">
    <property type="entry name" value="SUCCINYL-COA--D-CITRAMALATE COA-TRANSFERASE"/>
    <property type="match status" value="1"/>
</dbReference>
<dbReference type="Proteomes" id="UP000075357">
    <property type="component" value="Unassembled WGS sequence"/>
</dbReference>
<comment type="caution">
    <text evidence="1">The sequence shown here is derived from an EMBL/GenBank/DDBJ whole genome shotgun (WGS) entry which is preliminary data.</text>
</comment>
<dbReference type="SUPFAM" id="SSF89796">
    <property type="entry name" value="CoA-transferase family III (CaiB/BaiF)"/>
    <property type="match status" value="2"/>
</dbReference>